<protein>
    <submittedName>
        <fullName evidence="1">Chemotaxis protein</fullName>
    </submittedName>
</protein>
<comment type="caution">
    <text evidence="1">The sequence shown here is derived from an EMBL/GenBank/DDBJ whole genome shotgun (WGS) entry which is preliminary data.</text>
</comment>
<dbReference type="Pfam" id="PF13196">
    <property type="entry name" value="DUF4012"/>
    <property type="match status" value="1"/>
</dbReference>
<accession>A0A7K1J5Q0</accession>
<reference evidence="1 2" key="1">
    <citation type="submission" date="2019-09" db="EMBL/GenBank/DDBJ databases">
        <title>Bifidobacterium canis sp. nov., isolated from the digestive tract of German Shepherd dog puppy.</title>
        <authorList>
            <person name="Bunesova V."/>
        </authorList>
    </citation>
    <scope>NUCLEOTIDE SEQUENCE [LARGE SCALE GENOMIC DNA]</scope>
    <source>
        <strain evidence="1 2">GSD1FS</strain>
    </source>
</reference>
<evidence type="ECO:0000313" key="2">
    <source>
        <dbReference type="Proteomes" id="UP000487882"/>
    </source>
</evidence>
<organism evidence="1 2">
    <name type="scientific">Bifidobacterium canis</name>
    <dbReference type="NCBI Taxonomy" id="2610880"/>
    <lineage>
        <taxon>Bacteria</taxon>
        <taxon>Bacillati</taxon>
        <taxon>Actinomycetota</taxon>
        <taxon>Actinomycetes</taxon>
        <taxon>Bifidobacteriales</taxon>
        <taxon>Bifidobacteriaceae</taxon>
        <taxon>Bifidobacterium</taxon>
    </lineage>
</organism>
<proteinExistence type="predicted"/>
<dbReference type="EMBL" id="WNLP01000005">
    <property type="protein sequence ID" value="MUH59871.1"/>
    <property type="molecule type" value="Genomic_DNA"/>
</dbReference>
<dbReference type="InterPro" id="IPR025101">
    <property type="entry name" value="DUF4012"/>
</dbReference>
<keyword evidence="2" id="KW-1185">Reference proteome</keyword>
<sequence length="567" mass="62612">MIIGFFGTLGTQAIMVKNHEEKAIAVVKDAVKGGNLSNMSDAISQMQENTKQANEITHNRLWSFVASWPGVGSNIRVAQNLTQIVDDIVKQNAPEYANIATKLMQSKLLSDGSINIEPITEELPALATANSNLMKQLNRINDLEEPSIGIVRNLVNQAKGMVSTADNTLQQVEDVAKELPSYLGYYSPQTYAIMAMTPAEMRMSGGLIGAIGTLTLDRGKFTIGDFRSNPDYVQYGVADIDADSNRIFRAEGPLYMSYDVRDLANYPSTQSTAEAFKTIWDKTPWGENTELDGVILADPVMVQALVKATGDIKLPNGTVLTGSNTAEFLMNTVYKDYLDESDAYFGIVAKECVSKLMSQMDMKTIATLAKDVISLSHQRHFSMYSFNESLEKLLKDSGLSATTPTDKAKPAVGIYLTEQNPSKIGWYIQRSTKVTQICTDSAPYKYHVEYTLHNTLTDEEVEKLPNYLTGELSYNEGTGVEKILFFPPLGGEISNFKVEGTASTPQMDSLYAEIMYQSLAQIRPEQTVTYSFDVTTTKYATSQLKIDQTPMGTEDTHVQYMNSCPAN</sequence>
<dbReference type="Proteomes" id="UP000487882">
    <property type="component" value="Unassembled WGS sequence"/>
</dbReference>
<name>A0A7K1J5Q0_9BIFI</name>
<dbReference type="AlphaFoldDB" id="A0A7K1J5Q0"/>
<evidence type="ECO:0000313" key="1">
    <source>
        <dbReference type="EMBL" id="MUH59871.1"/>
    </source>
</evidence>
<gene>
    <name evidence="1" type="ORF">GSD1FS_1214</name>
</gene>
<dbReference type="RefSeq" id="WP_343030220.1">
    <property type="nucleotide sequence ID" value="NZ_WNLP01000005.1"/>
</dbReference>